<evidence type="ECO:0000256" key="3">
    <source>
        <dbReference type="PROSITE-ProRule" id="PRU00267"/>
    </source>
</evidence>
<dbReference type="SMART" id="SM00398">
    <property type="entry name" value="HMG"/>
    <property type="match status" value="1"/>
</dbReference>
<comment type="similarity">
    <text evidence="1">Belongs to the DNA mismatch repair MutL/HexB family.</text>
</comment>
<dbReference type="GO" id="GO:0006298">
    <property type="term" value="P:mismatch repair"/>
    <property type="evidence" value="ECO:0007669"/>
    <property type="project" value="InterPro"/>
</dbReference>
<dbReference type="CDD" id="cd16926">
    <property type="entry name" value="HATPase_MutL-MLH-PMS-like"/>
    <property type="match status" value="1"/>
</dbReference>
<evidence type="ECO:0000313" key="7">
    <source>
        <dbReference type="EMBL" id="KAG8196071.1"/>
    </source>
</evidence>
<dbReference type="NCBIfam" id="TIGR00585">
    <property type="entry name" value="mutl"/>
    <property type="match status" value="1"/>
</dbReference>
<dbReference type="GO" id="GO:0140664">
    <property type="term" value="F:ATP-dependent DNA damage sensor activity"/>
    <property type="evidence" value="ECO:0007669"/>
    <property type="project" value="InterPro"/>
</dbReference>
<dbReference type="InterPro" id="IPR013507">
    <property type="entry name" value="DNA_mismatch_S5_2-like"/>
</dbReference>
<dbReference type="GO" id="GO:0005524">
    <property type="term" value="F:ATP binding"/>
    <property type="evidence" value="ECO:0007669"/>
    <property type="project" value="InterPro"/>
</dbReference>
<dbReference type="InterPro" id="IPR002099">
    <property type="entry name" value="MutL/Mlh/PMS"/>
</dbReference>
<feature type="coiled-coil region" evidence="4">
    <location>
        <begin position="747"/>
        <end position="810"/>
    </location>
</feature>
<feature type="region of interest" description="Disordered" evidence="5">
    <location>
        <begin position="558"/>
        <end position="599"/>
    </location>
</feature>
<accession>A0AAV6VIV5</accession>
<dbReference type="SUPFAM" id="SSF47095">
    <property type="entry name" value="HMG-box"/>
    <property type="match status" value="1"/>
</dbReference>
<evidence type="ECO:0000313" key="8">
    <source>
        <dbReference type="Proteomes" id="UP000827092"/>
    </source>
</evidence>
<gene>
    <name evidence="7" type="ORF">JTE90_007811</name>
</gene>
<dbReference type="GO" id="GO:0016887">
    <property type="term" value="F:ATP hydrolysis activity"/>
    <property type="evidence" value="ECO:0007669"/>
    <property type="project" value="InterPro"/>
</dbReference>
<evidence type="ECO:0000259" key="6">
    <source>
        <dbReference type="PROSITE" id="PS50118"/>
    </source>
</evidence>
<dbReference type="CDD" id="cd00084">
    <property type="entry name" value="HMG-box_SF"/>
    <property type="match status" value="1"/>
</dbReference>
<dbReference type="InterPro" id="IPR009071">
    <property type="entry name" value="HMG_box_dom"/>
</dbReference>
<evidence type="ECO:0000256" key="5">
    <source>
        <dbReference type="SAM" id="MobiDB-lite"/>
    </source>
</evidence>
<feature type="compositionally biased region" description="Polar residues" evidence="5">
    <location>
        <begin position="350"/>
        <end position="360"/>
    </location>
</feature>
<proteinExistence type="inferred from homology"/>
<feature type="region of interest" description="Disordered" evidence="5">
    <location>
        <begin position="350"/>
        <end position="376"/>
    </location>
</feature>
<keyword evidence="3" id="KW-0238">DNA-binding</keyword>
<dbReference type="Proteomes" id="UP000827092">
    <property type="component" value="Unassembled WGS sequence"/>
</dbReference>
<dbReference type="InterPro" id="IPR020568">
    <property type="entry name" value="Ribosomal_Su5_D2-typ_SF"/>
</dbReference>
<dbReference type="EMBL" id="JAFNEN010000074">
    <property type="protein sequence ID" value="KAG8196071.1"/>
    <property type="molecule type" value="Genomic_DNA"/>
</dbReference>
<comment type="caution">
    <text evidence="7">The sequence shown here is derived from an EMBL/GenBank/DDBJ whole genome shotgun (WGS) entry which is preliminary data.</text>
</comment>
<dbReference type="InterPro" id="IPR038973">
    <property type="entry name" value="MutL/Mlh/Pms-like"/>
</dbReference>
<dbReference type="PROSITE" id="PS00058">
    <property type="entry name" value="DNA_MISMATCH_REPAIR_1"/>
    <property type="match status" value="1"/>
</dbReference>
<dbReference type="GO" id="GO:0032389">
    <property type="term" value="C:MutLalpha complex"/>
    <property type="evidence" value="ECO:0007669"/>
    <property type="project" value="TreeGrafter"/>
</dbReference>
<dbReference type="Gene3D" id="3.30.230.10">
    <property type="match status" value="1"/>
</dbReference>
<dbReference type="Gene3D" id="3.30.565.10">
    <property type="entry name" value="Histidine kinase-like ATPase, C-terminal domain"/>
    <property type="match status" value="1"/>
</dbReference>
<sequence length="1012" mass="114405">MSRIKELPKESSQLLSSTQIISSVQSVVKELVENSLDSLATNIEIKLDDFGLEKIEVKDNGKGICKEDIAFVAKPHCTSKITSHLHLSKVETYGFRGEALAALCSVAQLTLTTKTSDENFGFTYTFDQNGNVLSTKPCPCNQGTSFVASSLFKNIPVRRQFYKTDKNKKEELKKVEDVLISFGCIHAGVRFTLFHNRNLIWQKPSVHKTKESLVHIFGNEVVDHMENCEFTDDDTQINIEVFLPSLKAPLICSQSSLNRSIVAINKRPVRMKIIDKLLKEYYNKALEGVNKTRYPICYIAIQMPSTSIDVNFEPNKTAVAMENKNIIVEQLSKILSTFYGLDCNTENEVPKTVSTDSSELTPPASIEPMQNTDISNTSMNSSFQSKLSYLAPDFKKPSSTLSRNKDFVPPPNKKKRTSSSFATPPNDIHRHINTLKSFFSTTESEKNSPTINLDSLERDSLESPRKATELSVHKANLNVKSKSVSKDNFNIQSSEVLVLDNQFNGVTVQRNGLCETPVRKESFSIVNSPQVQISTEISVINKQFDGMSAPRVVSNHQFSSVQNSEDNKTSLIGQNGDLNEPLKSSSNDKDNLQNQVTDSHFKVPSVPTLIVDSHETSVKSLEVMNNSSKSSTSIDICEWSRGLHPVEKTIQPVTVLRQKKQAPDETEKDVEIFENKMECSEVSPNQRKMTPFDLFCRKHRLEVASLNPDFNNYEIAQILTERWSSLPMEEKAIYKNIISKEDNVENVKNKENLEKSATESLRKTKERLSTRKTVRKMKKKIKECSYAFNMELLKNAVTQKSQSMDEIEKTLNVLSCLSPGVWVCSQEHKLYLLNCFRLQETIVFQRLLETYQFEPDPLDKPFILTVHSLGEDGINVLSQMNSETDYKKECIITDEKLSANGFKIRILKSENENHFEVIGMTSNIAFYGVSDLQEILSIIKEKGHSVTLKNCRPGKLILYLQGEAVRIARQYPASKNVEDVEDILSNKNQLSSNVCIHFKPILHEIYTLPIQE</sequence>
<reference evidence="7 8" key="1">
    <citation type="journal article" date="2022" name="Nat. Ecol. Evol.">
        <title>A masculinizing supergene underlies an exaggerated male reproductive morph in a spider.</title>
        <authorList>
            <person name="Hendrickx F."/>
            <person name="De Corte Z."/>
            <person name="Sonet G."/>
            <person name="Van Belleghem S.M."/>
            <person name="Kostlbacher S."/>
            <person name="Vangestel C."/>
        </authorList>
    </citation>
    <scope>NUCLEOTIDE SEQUENCE [LARGE SCALE GENOMIC DNA]</scope>
    <source>
        <strain evidence="7">W744_W776</strain>
    </source>
</reference>
<dbReference type="Pfam" id="PF01119">
    <property type="entry name" value="DNA_mis_repair"/>
    <property type="match status" value="1"/>
</dbReference>
<dbReference type="PANTHER" id="PTHR10073">
    <property type="entry name" value="DNA MISMATCH REPAIR PROTEIN MLH, PMS, MUTL"/>
    <property type="match status" value="1"/>
</dbReference>
<evidence type="ECO:0000256" key="2">
    <source>
        <dbReference type="ARBA" id="ARBA00022763"/>
    </source>
</evidence>
<dbReference type="Pfam" id="PF13589">
    <property type="entry name" value="HATPase_c_3"/>
    <property type="match status" value="1"/>
</dbReference>
<keyword evidence="8" id="KW-1185">Reference proteome</keyword>
<name>A0AAV6VIV5_9ARAC</name>
<dbReference type="InterPro" id="IPR014762">
    <property type="entry name" value="DNA_mismatch_repair_CS"/>
</dbReference>
<protein>
    <recommendedName>
        <fullName evidence="6">HMG box domain-containing protein</fullName>
    </recommendedName>
</protein>
<dbReference type="InterPro" id="IPR036890">
    <property type="entry name" value="HATPase_C_sf"/>
</dbReference>
<dbReference type="SMART" id="SM01340">
    <property type="entry name" value="DNA_mis_repair"/>
    <property type="match status" value="1"/>
</dbReference>
<feature type="compositionally biased region" description="Polar residues" evidence="5">
    <location>
        <begin position="558"/>
        <end position="585"/>
    </location>
</feature>
<dbReference type="InterPro" id="IPR014721">
    <property type="entry name" value="Ribsml_uS5_D2-typ_fold_subgr"/>
</dbReference>
<feature type="domain" description="HMG box" evidence="6">
    <location>
        <begin position="685"/>
        <end position="741"/>
    </location>
</feature>
<evidence type="ECO:0000256" key="1">
    <source>
        <dbReference type="ARBA" id="ARBA00006082"/>
    </source>
</evidence>
<feature type="DNA-binding region" description="HMG box" evidence="3">
    <location>
        <begin position="685"/>
        <end position="741"/>
    </location>
</feature>
<dbReference type="GO" id="GO:0030983">
    <property type="term" value="F:mismatched DNA binding"/>
    <property type="evidence" value="ECO:0007669"/>
    <property type="project" value="InterPro"/>
</dbReference>
<dbReference type="InterPro" id="IPR036910">
    <property type="entry name" value="HMG_box_dom_sf"/>
</dbReference>
<dbReference type="AlphaFoldDB" id="A0AAV6VIV5"/>
<keyword evidence="3" id="KW-0539">Nucleus</keyword>
<dbReference type="SUPFAM" id="SSF55874">
    <property type="entry name" value="ATPase domain of HSP90 chaperone/DNA topoisomerase II/histidine kinase"/>
    <property type="match status" value="1"/>
</dbReference>
<keyword evidence="4" id="KW-0175">Coiled coil</keyword>
<dbReference type="FunFam" id="3.30.230.10:FF:000030">
    <property type="entry name" value="PMS1 homolog 1, mismatch repair system component"/>
    <property type="match status" value="1"/>
</dbReference>
<feature type="region of interest" description="Disordered" evidence="5">
    <location>
        <begin position="400"/>
        <end position="427"/>
    </location>
</feature>
<evidence type="ECO:0000256" key="4">
    <source>
        <dbReference type="SAM" id="Coils"/>
    </source>
</evidence>
<dbReference type="PROSITE" id="PS50118">
    <property type="entry name" value="HMG_BOX_2"/>
    <property type="match status" value="1"/>
</dbReference>
<organism evidence="7 8">
    <name type="scientific">Oedothorax gibbosus</name>
    <dbReference type="NCBI Taxonomy" id="931172"/>
    <lineage>
        <taxon>Eukaryota</taxon>
        <taxon>Metazoa</taxon>
        <taxon>Ecdysozoa</taxon>
        <taxon>Arthropoda</taxon>
        <taxon>Chelicerata</taxon>
        <taxon>Arachnida</taxon>
        <taxon>Araneae</taxon>
        <taxon>Araneomorphae</taxon>
        <taxon>Entelegynae</taxon>
        <taxon>Araneoidea</taxon>
        <taxon>Linyphiidae</taxon>
        <taxon>Erigoninae</taxon>
        <taxon>Oedothorax</taxon>
    </lineage>
</organism>
<keyword evidence="2" id="KW-0227">DNA damage</keyword>
<dbReference type="Pfam" id="PF00505">
    <property type="entry name" value="HMG_box"/>
    <property type="match status" value="1"/>
</dbReference>
<dbReference type="PANTHER" id="PTHR10073:SF54">
    <property type="entry name" value="PMS1 PROTEIN HOMOLOG 1"/>
    <property type="match status" value="1"/>
</dbReference>
<dbReference type="FunFam" id="3.30.565.10:FF:000017">
    <property type="entry name" value="PMS1 homolog 1, mismatch repair system component"/>
    <property type="match status" value="1"/>
</dbReference>
<dbReference type="SUPFAM" id="SSF54211">
    <property type="entry name" value="Ribosomal protein S5 domain 2-like"/>
    <property type="match status" value="1"/>
</dbReference>
<dbReference type="Gene3D" id="1.10.30.10">
    <property type="entry name" value="High mobility group box domain"/>
    <property type="match status" value="1"/>
</dbReference>